<sequence>MGVRHGLKDGRGKRNKKGRNKAQRGHGLGKMAAGRGERGGNNGGKKDLVGRSPKKMVEEEGKEEDGKTEREGKEEGAVAQRRGGGWAWWWWDAVGYGGLKVGEEESGLVWERR</sequence>
<dbReference type="Proteomes" id="UP000634136">
    <property type="component" value="Unassembled WGS sequence"/>
</dbReference>
<accession>A0A835CLH0</accession>
<comment type="caution">
    <text evidence="2">The sequence shown here is derived from an EMBL/GenBank/DDBJ whole genome shotgun (WGS) entry which is preliminary data.</text>
</comment>
<dbReference type="EMBL" id="JAAIUW010000001">
    <property type="protein sequence ID" value="KAF7844500.1"/>
    <property type="molecule type" value="Genomic_DNA"/>
</dbReference>
<reference evidence="2" key="1">
    <citation type="submission" date="2020-09" db="EMBL/GenBank/DDBJ databases">
        <title>Genome-Enabled Discovery of Anthraquinone Biosynthesis in Senna tora.</title>
        <authorList>
            <person name="Kang S.-H."/>
            <person name="Pandey R.P."/>
            <person name="Lee C.-M."/>
            <person name="Sim J.-S."/>
            <person name="Jeong J.-T."/>
            <person name="Choi B.-S."/>
            <person name="Jung M."/>
            <person name="Ginzburg D."/>
            <person name="Zhao K."/>
            <person name="Won S.Y."/>
            <person name="Oh T.-J."/>
            <person name="Yu Y."/>
            <person name="Kim N.-H."/>
            <person name="Lee O.R."/>
            <person name="Lee T.-H."/>
            <person name="Bashyal P."/>
            <person name="Kim T.-S."/>
            <person name="Lee W.-H."/>
            <person name="Kawkins C."/>
            <person name="Kim C.-K."/>
            <person name="Kim J.S."/>
            <person name="Ahn B.O."/>
            <person name="Rhee S.Y."/>
            <person name="Sohng J.K."/>
        </authorList>
    </citation>
    <scope>NUCLEOTIDE SEQUENCE</scope>
    <source>
        <tissue evidence="2">Leaf</tissue>
    </source>
</reference>
<feature type="compositionally biased region" description="Basic residues" evidence="1">
    <location>
        <begin position="13"/>
        <end position="24"/>
    </location>
</feature>
<keyword evidence="3" id="KW-1185">Reference proteome</keyword>
<feature type="compositionally biased region" description="Basic and acidic residues" evidence="1">
    <location>
        <begin position="1"/>
        <end position="12"/>
    </location>
</feature>
<protein>
    <submittedName>
        <fullName evidence="2">Uncharacterized protein</fullName>
    </submittedName>
</protein>
<feature type="compositionally biased region" description="Basic and acidic residues" evidence="1">
    <location>
        <begin position="44"/>
        <end position="76"/>
    </location>
</feature>
<gene>
    <name evidence="2" type="ORF">G2W53_001405</name>
</gene>
<organism evidence="2 3">
    <name type="scientific">Senna tora</name>
    <dbReference type="NCBI Taxonomy" id="362788"/>
    <lineage>
        <taxon>Eukaryota</taxon>
        <taxon>Viridiplantae</taxon>
        <taxon>Streptophyta</taxon>
        <taxon>Embryophyta</taxon>
        <taxon>Tracheophyta</taxon>
        <taxon>Spermatophyta</taxon>
        <taxon>Magnoliopsida</taxon>
        <taxon>eudicotyledons</taxon>
        <taxon>Gunneridae</taxon>
        <taxon>Pentapetalae</taxon>
        <taxon>rosids</taxon>
        <taxon>fabids</taxon>
        <taxon>Fabales</taxon>
        <taxon>Fabaceae</taxon>
        <taxon>Caesalpinioideae</taxon>
        <taxon>Cassia clade</taxon>
        <taxon>Senna</taxon>
    </lineage>
</organism>
<dbReference type="AlphaFoldDB" id="A0A835CLH0"/>
<feature type="region of interest" description="Disordered" evidence="1">
    <location>
        <begin position="1"/>
        <end position="79"/>
    </location>
</feature>
<name>A0A835CLH0_9FABA</name>
<evidence type="ECO:0000313" key="2">
    <source>
        <dbReference type="EMBL" id="KAF7844500.1"/>
    </source>
</evidence>
<proteinExistence type="predicted"/>
<evidence type="ECO:0000313" key="3">
    <source>
        <dbReference type="Proteomes" id="UP000634136"/>
    </source>
</evidence>
<evidence type="ECO:0000256" key="1">
    <source>
        <dbReference type="SAM" id="MobiDB-lite"/>
    </source>
</evidence>